<organism evidence="1">
    <name type="scientific">Pithovirus LCPAC101</name>
    <dbReference type="NCBI Taxonomy" id="2506586"/>
    <lineage>
        <taxon>Viruses</taxon>
        <taxon>Pithoviruses</taxon>
    </lineage>
</organism>
<gene>
    <name evidence="1" type="ORF">LCPAC101_01450</name>
</gene>
<name>A0A481Z2A0_9VIRU</name>
<accession>A0A481Z2A0</accession>
<proteinExistence type="predicted"/>
<dbReference type="EMBL" id="MK500444">
    <property type="protein sequence ID" value="QBK89862.1"/>
    <property type="molecule type" value="Genomic_DNA"/>
</dbReference>
<reference evidence="1" key="1">
    <citation type="journal article" date="2019" name="MBio">
        <title>Virus Genomes from Deep Sea Sediments Expand the Ocean Megavirome and Support Independent Origins of Viral Gigantism.</title>
        <authorList>
            <person name="Backstrom D."/>
            <person name="Yutin N."/>
            <person name="Jorgensen S.L."/>
            <person name="Dharamshi J."/>
            <person name="Homa F."/>
            <person name="Zaremba-Niedwiedzka K."/>
            <person name="Spang A."/>
            <person name="Wolf Y.I."/>
            <person name="Koonin E.V."/>
            <person name="Ettema T.J."/>
        </authorList>
    </citation>
    <scope>NUCLEOTIDE SEQUENCE</scope>
</reference>
<protein>
    <submittedName>
        <fullName evidence="1">Uncharacterized protein</fullName>
    </submittedName>
</protein>
<evidence type="ECO:0000313" key="1">
    <source>
        <dbReference type="EMBL" id="QBK89862.1"/>
    </source>
</evidence>
<sequence length="71" mass="7490">MSNGDTDRNSSRGVHIFAGICGIVDLGDNLRGDMDLGDLGENLCGDTDLGDLCGDMDLDPDIGLVESKYNI</sequence>